<sequence length="174" mass="20064">MSTERLKNIELRIRRQRGRLLKADWLKSLNKACGFEFSEKLFLTLEHTEELKIAFFKKVKNENAQSSNHWSKSEIAKILSGLFGLSKTLMSTEVILFSSIDQFVGGIRVPAGLILRNLLPVWQLVNEDFAMTTEDVEHGICLEENPYTETGEYVNYGQYQITSWGFFNSISKYI</sequence>
<evidence type="ECO:0000313" key="2">
    <source>
        <dbReference type="Proteomes" id="UP000676194"/>
    </source>
</evidence>
<organism evidence="1 2">
    <name type="scientific">Telmatocola sphagniphila</name>
    <dbReference type="NCBI Taxonomy" id="1123043"/>
    <lineage>
        <taxon>Bacteria</taxon>
        <taxon>Pseudomonadati</taxon>
        <taxon>Planctomycetota</taxon>
        <taxon>Planctomycetia</taxon>
        <taxon>Gemmatales</taxon>
        <taxon>Gemmataceae</taxon>
    </lineage>
</organism>
<dbReference type="EMBL" id="CP074694">
    <property type="protein sequence ID" value="QVL30345.1"/>
    <property type="molecule type" value="Genomic_DNA"/>
</dbReference>
<keyword evidence="2" id="KW-1185">Reference proteome</keyword>
<reference evidence="1" key="1">
    <citation type="submission" date="2021-05" db="EMBL/GenBank/DDBJ databases">
        <title>Complete genome sequence of the cellulolytic planctomycete Telmatocola sphagniphila SP2T and characterization of the first cellulase from planctomycetes.</title>
        <authorList>
            <person name="Rakitin A.L."/>
            <person name="Beletsky A.V."/>
            <person name="Naumoff D.G."/>
            <person name="Kulichevskaya I.S."/>
            <person name="Mardanov A.V."/>
            <person name="Ravin N.V."/>
            <person name="Dedysh S.N."/>
        </authorList>
    </citation>
    <scope>NUCLEOTIDE SEQUENCE</scope>
    <source>
        <strain evidence="1">SP2T</strain>
    </source>
</reference>
<dbReference type="Proteomes" id="UP000676194">
    <property type="component" value="Chromosome"/>
</dbReference>
<accession>A0A8E6B1L2</accession>
<dbReference type="KEGG" id="tsph:KIH39_15960"/>
<proteinExistence type="predicted"/>
<evidence type="ECO:0000313" key="1">
    <source>
        <dbReference type="EMBL" id="QVL30345.1"/>
    </source>
</evidence>
<gene>
    <name evidence="1" type="ORF">KIH39_15960</name>
</gene>
<dbReference type="AlphaFoldDB" id="A0A8E6B1L2"/>
<protein>
    <submittedName>
        <fullName evidence="1">Uncharacterized protein</fullName>
    </submittedName>
</protein>
<name>A0A8E6B1L2_9BACT</name>
<dbReference type="RefSeq" id="WP_213494216.1">
    <property type="nucleotide sequence ID" value="NZ_CP074694.1"/>
</dbReference>